<name>A0A498N8Y1_LABRO</name>
<evidence type="ECO:0000256" key="2">
    <source>
        <dbReference type="ARBA" id="ARBA00022574"/>
    </source>
</evidence>
<protein>
    <recommendedName>
        <fullName evidence="5">Glutamate-rich WD repeat-containing protein 1</fullName>
    </recommendedName>
</protein>
<dbReference type="SUPFAM" id="SSF50978">
    <property type="entry name" value="WD40 repeat-like"/>
    <property type="match status" value="1"/>
</dbReference>
<dbReference type="InterPro" id="IPR036322">
    <property type="entry name" value="WD40_repeat_dom_sf"/>
</dbReference>
<evidence type="ECO:0000256" key="5">
    <source>
        <dbReference type="ARBA" id="ARBA00040876"/>
    </source>
</evidence>
<keyword evidence="7" id="KW-1185">Reference proteome</keyword>
<dbReference type="SMART" id="SM00320">
    <property type="entry name" value="WD40"/>
    <property type="match status" value="5"/>
</dbReference>
<evidence type="ECO:0000256" key="4">
    <source>
        <dbReference type="ARBA" id="ARBA00023242"/>
    </source>
</evidence>
<sequence>MSAADEHTLPQEDDEFEDMEASGSEEDEMEGDGQDGDGEEKVYVPGLQPLQPGEELEMDRSAYRMYHECQTGAPCLSFDVVRDGDGEGREQFPLSLLLCAGTQADTALSNRLIVMRMHNLHGTEKDKDENESSDEESDEDEEDEEQKPQLELAMMPHYGGINRVRVTQRGDQTLAALWSEKGQVEIFDLRPQLEAVHSSAAMSTFIKQQKEATPLFSFSGHMSEGFAIDWSPKVPGRLVSGDCKKNIHVWEPQEGGTWKVDQRPFSSHSKSVEDLQWSPTEATVFASCSVDQSIRVWDTRAPPNSMLSANGAHSSDINVISWNRTEPFILSGGDDGLLKVWDLRQFQSGRPVASFKQHSAPVTSVEWNPVDSSVFAASGADDVVSQWDLSVESCDMGEQADGLKQLPPQLLFLHQGQKEVKELHWHPQISGVLISTALSGFNIFRTISV</sequence>
<dbReference type="InterPro" id="IPR020472">
    <property type="entry name" value="WD40_PAC1"/>
</dbReference>
<dbReference type="PROSITE" id="PS00678">
    <property type="entry name" value="WD_REPEATS_1"/>
    <property type="match status" value="1"/>
</dbReference>
<dbReference type="InterPro" id="IPR051972">
    <property type="entry name" value="Glutamate-rich_WD_repeat"/>
</dbReference>
<dbReference type="STRING" id="84645.A0A498N8Y1"/>
<comment type="caution">
    <text evidence="6">The sequence shown here is derived from an EMBL/GenBank/DDBJ whole genome shotgun (WGS) entry which is preliminary data.</text>
</comment>
<dbReference type="Gene3D" id="2.130.10.10">
    <property type="entry name" value="YVTN repeat-like/Quinoprotein amine dehydrogenase"/>
    <property type="match status" value="1"/>
</dbReference>
<organism evidence="6 7">
    <name type="scientific">Labeo rohita</name>
    <name type="common">Indian major carp</name>
    <name type="synonym">Cyprinus rohita</name>
    <dbReference type="NCBI Taxonomy" id="84645"/>
    <lineage>
        <taxon>Eukaryota</taxon>
        <taxon>Metazoa</taxon>
        <taxon>Chordata</taxon>
        <taxon>Craniata</taxon>
        <taxon>Vertebrata</taxon>
        <taxon>Euteleostomi</taxon>
        <taxon>Actinopterygii</taxon>
        <taxon>Neopterygii</taxon>
        <taxon>Teleostei</taxon>
        <taxon>Ostariophysi</taxon>
        <taxon>Cypriniformes</taxon>
        <taxon>Cyprinidae</taxon>
        <taxon>Labeoninae</taxon>
        <taxon>Labeonini</taxon>
        <taxon>Labeo</taxon>
    </lineage>
</organism>
<keyword evidence="2" id="KW-0853">WD repeat</keyword>
<comment type="subcellular location">
    <subcellularLocation>
        <location evidence="1">Nucleus</location>
    </subcellularLocation>
</comment>
<gene>
    <name evidence="6" type="ORF">ROHU_036357</name>
</gene>
<dbReference type="EMBL" id="QBIY01011903">
    <property type="protein sequence ID" value="RXN28202.1"/>
    <property type="molecule type" value="Genomic_DNA"/>
</dbReference>
<dbReference type="PANTHER" id="PTHR45903">
    <property type="entry name" value="GLUTAMATE-RICH WD REPEAT-CONTAINING PROTEIN 1"/>
    <property type="match status" value="1"/>
</dbReference>
<dbReference type="Proteomes" id="UP000290572">
    <property type="component" value="Unassembled WGS sequence"/>
</dbReference>
<dbReference type="Pfam" id="PF12265">
    <property type="entry name" value="CAF1C_H4-bd"/>
    <property type="match status" value="1"/>
</dbReference>
<evidence type="ECO:0000313" key="6">
    <source>
        <dbReference type="EMBL" id="RXN28202.1"/>
    </source>
</evidence>
<evidence type="ECO:0000313" key="7">
    <source>
        <dbReference type="Proteomes" id="UP000290572"/>
    </source>
</evidence>
<dbReference type="OrthoDB" id="2161379at2759"/>
<dbReference type="PRINTS" id="PR00320">
    <property type="entry name" value="GPROTEINBRPT"/>
</dbReference>
<dbReference type="Pfam" id="PF00400">
    <property type="entry name" value="WD40"/>
    <property type="match status" value="3"/>
</dbReference>
<dbReference type="InterPro" id="IPR019775">
    <property type="entry name" value="WD40_repeat_CS"/>
</dbReference>
<dbReference type="PROSITE" id="PS50294">
    <property type="entry name" value="WD_REPEATS_REGION"/>
    <property type="match status" value="3"/>
</dbReference>
<dbReference type="GO" id="GO:0042254">
    <property type="term" value="P:ribosome biogenesis"/>
    <property type="evidence" value="ECO:0007669"/>
    <property type="project" value="TreeGrafter"/>
</dbReference>
<evidence type="ECO:0000256" key="1">
    <source>
        <dbReference type="ARBA" id="ARBA00004123"/>
    </source>
</evidence>
<dbReference type="InterPro" id="IPR015943">
    <property type="entry name" value="WD40/YVTN_repeat-like_dom_sf"/>
</dbReference>
<dbReference type="InterPro" id="IPR001680">
    <property type="entry name" value="WD40_rpt"/>
</dbReference>
<dbReference type="InterPro" id="IPR022052">
    <property type="entry name" value="Histone-bd_RBBP4-like_N"/>
</dbReference>
<dbReference type="GO" id="GO:0005730">
    <property type="term" value="C:nucleolus"/>
    <property type="evidence" value="ECO:0007669"/>
    <property type="project" value="TreeGrafter"/>
</dbReference>
<dbReference type="PROSITE" id="PS50082">
    <property type="entry name" value="WD_REPEATS_2"/>
    <property type="match status" value="3"/>
</dbReference>
<dbReference type="PANTHER" id="PTHR45903:SF1">
    <property type="entry name" value="GLUTAMATE-RICH WD REPEAT-CONTAINING PROTEIN 1"/>
    <property type="match status" value="1"/>
</dbReference>
<accession>A0A498N8Y1</accession>
<reference evidence="6 7" key="1">
    <citation type="submission" date="2018-03" db="EMBL/GenBank/DDBJ databases">
        <title>Draft genome sequence of Rohu Carp (Labeo rohita).</title>
        <authorList>
            <person name="Das P."/>
            <person name="Kushwaha B."/>
            <person name="Joshi C.G."/>
            <person name="Kumar D."/>
            <person name="Nagpure N.S."/>
            <person name="Sahoo L."/>
            <person name="Das S.P."/>
            <person name="Bit A."/>
            <person name="Patnaik S."/>
            <person name="Meher P.K."/>
            <person name="Jayasankar P."/>
            <person name="Koringa P.G."/>
            <person name="Patel N.V."/>
            <person name="Hinsu A.T."/>
            <person name="Kumar R."/>
            <person name="Pandey M."/>
            <person name="Agarwal S."/>
            <person name="Srivastava S."/>
            <person name="Singh M."/>
            <person name="Iquebal M.A."/>
            <person name="Jaiswal S."/>
            <person name="Angadi U.B."/>
            <person name="Kumar N."/>
            <person name="Raza M."/>
            <person name="Shah T.M."/>
            <person name="Rai A."/>
            <person name="Jena J.K."/>
        </authorList>
    </citation>
    <scope>NUCLEOTIDE SEQUENCE [LARGE SCALE GENOMIC DNA]</scope>
    <source>
        <strain evidence="6">DASCIFA01</strain>
        <tissue evidence="6">Testis</tissue>
    </source>
</reference>
<dbReference type="AlphaFoldDB" id="A0A498N8Y1"/>
<keyword evidence="3" id="KW-0677">Repeat</keyword>
<proteinExistence type="predicted"/>
<evidence type="ECO:0000256" key="3">
    <source>
        <dbReference type="ARBA" id="ARBA00022737"/>
    </source>
</evidence>
<keyword evidence="4" id="KW-0539">Nucleus</keyword>